<keyword evidence="6" id="KW-0695">RNA-directed DNA polymerase</keyword>
<reference evidence="9 10" key="1">
    <citation type="journal article" date="2021" name="Comput. Struct. Biotechnol. J.">
        <title>De novo genome assembly of the potent medicinal plant Rehmannia glutinosa using nanopore technology.</title>
        <authorList>
            <person name="Ma L."/>
            <person name="Dong C."/>
            <person name="Song C."/>
            <person name="Wang X."/>
            <person name="Zheng X."/>
            <person name="Niu Y."/>
            <person name="Chen S."/>
            <person name="Feng W."/>
        </authorList>
    </citation>
    <scope>NUCLEOTIDE SEQUENCE [LARGE SCALE GENOMIC DNA]</scope>
    <source>
        <strain evidence="9">DH-2019</strain>
    </source>
</reference>
<organism evidence="9 10">
    <name type="scientific">Rehmannia glutinosa</name>
    <name type="common">Chinese foxglove</name>
    <dbReference type="NCBI Taxonomy" id="99300"/>
    <lineage>
        <taxon>Eukaryota</taxon>
        <taxon>Viridiplantae</taxon>
        <taxon>Streptophyta</taxon>
        <taxon>Embryophyta</taxon>
        <taxon>Tracheophyta</taxon>
        <taxon>Spermatophyta</taxon>
        <taxon>Magnoliopsida</taxon>
        <taxon>eudicotyledons</taxon>
        <taxon>Gunneridae</taxon>
        <taxon>Pentapetalae</taxon>
        <taxon>asterids</taxon>
        <taxon>lamiids</taxon>
        <taxon>Lamiales</taxon>
        <taxon>Orobanchaceae</taxon>
        <taxon>Rehmannieae</taxon>
        <taxon>Rehmannia</taxon>
    </lineage>
</organism>
<keyword evidence="3" id="KW-0540">Nuclease</keyword>
<proteinExistence type="predicted"/>
<evidence type="ECO:0000256" key="3">
    <source>
        <dbReference type="ARBA" id="ARBA00022722"/>
    </source>
</evidence>
<evidence type="ECO:0008006" key="11">
    <source>
        <dbReference type="Google" id="ProtNLM"/>
    </source>
</evidence>
<evidence type="ECO:0000259" key="8">
    <source>
        <dbReference type="Pfam" id="PF17921"/>
    </source>
</evidence>
<dbReference type="SUPFAM" id="SSF56672">
    <property type="entry name" value="DNA/RNA polymerases"/>
    <property type="match status" value="1"/>
</dbReference>
<evidence type="ECO:0000256" key="6">
    <source>
        <dbReference type="ARBA" id="ARBA00022918"/>
    </source>
</evidence>
<dbReference type="Gene3D" id="3.10.20.370">
    <property type="match status" value="1"/>
</dbReference>
<dbReference type="Pfam" id="PF17921">
    <property type="entry name" value="Integrase_H2C2"/>
    <property type="match status" value="1"/>
</dbReference>
<keyword evidence="4" id="KW-0255">Endonuclease</keyword>
<dbReference type="Proteomes" id="UP001318860">
    <property type="component" value="Unassembled WGS sequence"/>
</dbReference>
<keyword evidence="1" id="KW-0808">Transferase</keyword>
<evidence type="ECO:0000259" key="7">
    <source>
        <dbReference type="Pfam" id="PF17917"/>
    </source>
</evidence>
<name>A0ABR0WPN4_REHGL</name>
<feature type="domain" description="Integrase zinc-binding" evidence="8">
    <location>
        <begin position="123"/>
        <end position="179"/>
    </location>
</feature>
<keyword evidence="2" id="KW-0548">Nucleotidyltransferase</keyword>
<accession>A0ABR0WPN4</accession>
<dbReference type="InterPro" id="IPR041588">
    <property type="entry name" value="Integrase_H2C2"/>
</dbReference>
<dbReference type="InterPro" id="IPR041373">
    <property type="entry name" value="RT_RNaseH"/>
</dbReference>
<evidence type="ECO:0000313" key="10">
    <source>
        <dbReference type="Proteomes" id="UP001318860"/>
    </source>
</evidence>
<sequence length="197" mass="23220">MQHGKVVAYASRQLKPHELNYPMHDLELAAVVHALKIWRHYLYGGRCEIFTDHKSLKYLSTEAILTSLVVQPTLKDRIEEAQPRDKFMNKMKERAQKGNVKGFLLTDEGVLTYEGRLCVPKEEELRKEILEEAHCTPYTAHPGGTKMYRDLKRIFWWRSMRRNIGNFVEKYLTCQQVKAEHQRPSDLLKPLEIPEWK</sequence>
<gene>
    <name evidence="9" type="ORF">DH2020_017043</name>
</gene>
<feature type="domain" description="Reverse transcriptase RNase H-like" evidence="7">
    <location>
        <begin position="5"/>
        <end position="62"/>
    </location>
</feature>
<evidence type="ECO:0000256" key="5">
    <source>
        <dbReference type="ARBA" id="ARBA00022801"/>
    </source>
</evidence>
<dbReference type="Pfam" id="PF17917">
    <property type="entry name" value="RT_RNaseH"/>
    <property type="match status" value="1"/>
</dbReference>
<dbReference type="EMBL" id="JABTTQ020000009">
    <property type="protein sequence ID" value="KAK6149518.1"/>
    <property type="molecule type" value="Genomic_DNA"/>
</dbReference>
<protein>
    <recommendedName>
        <fullName evidence="11">Integrase zinc-binding domain-containing protein</fullName>
    </recommendedName>
</protein>
<evidence type="ECO:0000256" key="2">
    <source>
        <dbReference type="ARBA" id="ARBA00022695"/>
    </source>
</evidence>
<dbReference type="PANTHER" id="PTHR37984">
    <property type="entry name" value="PROTEIN CBG26694"/>
    <property type="match status" value="1"/>
</dbReference>
<dbReference type="InterPro" id="IPR043502">
    <property type="entry name" value="DNA/RNA_pol_sf"/>
</dbReference>
<comment type="caution">
    <text evidence="9">The sequence shown here is derived from an EMBL/GenBank/DDBJ whole genome shotgun (WGS) entry which is preliminary data.</text>
</comment>
<dbReference type="PANTHER" id="PTHR37984:SF5">
    <property type="entry name" value="PROTEIN NYNRIN-LIKE"/>
    <property type="match status" value="1"/>
</dbReference>
<evidence type="ECO:0000256" key="4">
    <source>
        <dbReference type="ARBA" id="ARBA00022759"/>
    </source>
</evidence>
<evidence type="ECO:0000256" key="1">
    <source>
        <dbReference type="ARBA" id="ARBA00022679"/>
    </source>
</evidence>
<dbReference type="InterPro" id="IPR050951">
    <property type="entry name" value="Retrovirus_Pol_polyprotein"/>
</dbReference>
<evidence type="ECO:0000313" key="9">
    <source>
        <dbReference type="EMBL" id="KAK6149518.1"/>
    </source>
</evidence>
<keyword evidence="5" id="KW-0378">Hydrolase</keyword>
<dbReference type="Gene3D" id="1.10.340.70">
    <property type="match status" value="1"/>
</dbReference>
<keyword evidence="10" id="KW-1185">Reference proteome</keyword>